<evidence type="ECO:0000313" key="3">
    <source>
        <dbReference type="EMBL" id="PJA46213.1"/>
    </source>
</evidence>
<dbReference type="EMBL" id="PFWU01000007">
    <property type="protein sequence ID" value="PJA46213.1"/>
    <property type="molecule type" value="Genomic_DNA"/>
</dbReference>
<keyword evidence="2" id="KW-1133">Transmembrane helix</keyword>
<protein>
    <submittedName>
        <fullName evidence="3">Uncharacterized protein</fullName>
    </submittedName>
</protein>
<evidence type="ECO:0000256" key="2">
    <source>
        <dbReference type="SAM" id="Phobius"/>
    </source>
</evidence>
<keyword evidence="2" id="KW-0472">Membrane</keyword>
<keyword evidence="2" id="KW-0812">Transmembrane</keyword>
<gene>
    <name evidence="3" type="ORF">CO174_00615</name>
</gene>
<evidence type="ECO:0000256" key="1">
    <source>
        <dbReference type="SAM" id="MobiDB-lite"/>
    </source>
</evidence>
<dbReference type="AlphaFoldDB" id="A0A2M7XEA8"/>
<dbReference type="Proteomes" id="UP000229385">
    <property type="component" value="Unassembled WGS sequence"/>
</dbReference>
<feature type="transmembrane region" description="Helical" evidence="2">
    <location>
        <begin position="84"/>
        <end position="107"/>
    </location>
</feature>
<name>A0A2M7XEA8_9BACT</name>
<sequence length="195" mass="21507">MMTEAMIEALKSNDSTKREDEDGEPIFYLPGPETPKGATPEQLAAWHCQGHPQPAPTHTEVLFEEDEESEEEFKSSATPRARPLLAVTTICMLVAVACIAPLSFVAIQGTQIQLDEVPERMPEVESLVVAAEIPHITASAELMLPQQMITSPTCTNFKIRDLTKGPDADGCIEVQCEEGYTQLKRWAETTWAHCP</sequence>
<accession>A0A2M7XEA8</accession>
<feature type="region of interest" description="Disordered" evidence="1">
    <location>
        <begin position="1"/>
        <end position="40"/>
    </location>
</feature>
<proteinExistence type="predicted"/>
<comment type="caution">
    <text evidence="3">The sequence shown here is derived from an EMBL/GenBank/DDBJ whole genome shotgun (WGS) entry which is preliminary data.</text>
</comment>
<organism evidence="3 4">
    <name type="scientific">Candidatus Uhrbacteria bacterium CG_4_9_14_3_um_filter_50_9</name>
    <dbReference type="NCBI Taxonomy" id="1975035"/>
    <lineage>
        <taxon>Bacteria</taxon>
        <taxon>Candidatus Uhriibacteriota</taxon>
    </lineage>
</organism>
<evidence type="ECO:0000313" key="4">
    <source>
        <dbReference type="Proteomes" id="UP000229385"/>
    </source>
</evidence>
<reference evidence="4" key="1">
    <citation type="submission" date="2017-09" db="EMBL/GenBank/DDBJ databases">
        <title>Depth-based differentiation of microbial function through sediment-hosted aquifers and enrichment of novel symbionts in the deep terrestrial subsurface.</title>
        <authorList>
            <person name="Probst A.J."/>
            <person name="Ladd B."/>
            <person name="Jarett J.K."/>
            <person name="Geller-Mcgrath D.E."/>
            <person name="Sieber C.M.K."/>
            <person name="Emerson J.B."/>
            <person name="Anantharaman K."/>
            <person name="Thomas B.C."/>
            <person name="Malmstrom R."/>
            <person name="Stieglmeier M."/>
            <person name="Klingl A."/>
            <person name="Woyke T."/>
            <person name="Ryan C.M."/>
            <person name="Banfield J.F."/>
        </authorList>
    </citation>
    <scope>NUCLEOTIDE SEQUENCE [LARGE SCALE GENOMIC DNA]</scope>
</reference>